<evidence type="ECO:0000256" key="1">
    <source>
        <dbReference type="SAM" id="MobiDB-lite"/>
    </source>
</evidence>
<feature type="compositionally biased region" description="Low complexity" evidence="1">
    <location>
        <begin position="98"/>
        <end position="110"/>
    </location>
</feature>
<feature type="region of interest" description="Disordered" evidence="1">
    <location>
        <begin position="76"/>
        <end position="111"/>
    </location>
</feature>
<name>A0ABD1D1Z3_CULPP</name>
<comment type="caution">
    <text evidence="2">The sequence shown here is derived from an EMBL/GenBank/DDBJ whole genome shotgun (WGS) entry which is preliminary data.</text>
</comment>
<evidence type="ECO:0000313" key="3">
    <source>
        <dbReference type="Proteomes" id="UP001562425"/>
    </source>
</evidence>
<dbReference type="EMBL" id="JBEHCU010008015">
    <property type="protein sequence ID" value="KAL1389225.1"/>
    <property type="molecule type" value="Genomic_DNA"/>
</dbReference>
<protein>
    <submittedName>
        <fullName evidence="2">Uncharacterized protein</fullName>
    </submittedName>
</protein>
<feature type="compositionally biased region" description="Basic and acidic residues" evidence="1">
    <location>
        <begin position="144"/>
        <end position="162"/>
    </location>
</feature>
<dbReference type="Proteomes" id="UP001562425">
    <property type="component" value="Unassembled WGS sequence"/>
</dbReference>
<gene>
    <name evidence="2" type="ORF">pipiens_012552</name>
</gene>
<evidence type="ECO:0000313" key="2">
    <source>
        <dbReference type="EMBL" id="KAL1389225.1"/>
    </source>
</evidence>
<reference evidence="2 3" key="1">
    <citation type="submission" date="2024-05" db="EMBL/GenBank/DDBJ databases">
        <title>Culex pipiens pipiens assembly and annotation.</title>
        <authorList>
            <person name="Alout H."/>
            <person name="Durand T."/>
        </authorList>
    </citation>
    <scope>NUCLEOTIDE SEQUENCE [LARGE SCALE GENOMIC DNA]</scope>
    <source>
        <strain evidence="2">HA-2024</strain>
        <tissue evidence="2">Whole body</tissue>
    </source>
</reference>
<feature type="compositionally biased region" description="Basic residues" evidence="1">
    <location>
        <begin position="165"/>
        <end position="176"/>
    </location>
</feature>
<organism evidence="2 3">
    <name type="scientific">Culex pipiens pipiens</name>
    <name type="common">Northern house mosquito</name>
    <dbReference type="NCBI Taxonomy" id="38569"/>
    <lineage>
        <taxon>Eukaryota</taxon>
        <taxon>Metazoa</taxon>
        <taxon>Ecdysozoa</taxon>
        <taxon>Arthropoda</taxon>
        <taxon>Hexapoda</taxon>
        <taxon>Insecta</taxon>
        <taxon>Pterygota</taxon>
        <taxon>Neoptera</taxon>
        <taxon>Endopterygota</taxon>
        <taxon>Diptera</taxon>
        <taxon>Nematocera</taxon>
        <taxon>Culicoidea</taxon>
        <taxon>Culicidae</taxon>
        <taxon>Culicinae</taxon>
        <taxon>Culicini</taxon>
        <taxon>Culex</taxon>
        <taxon>Culex</taxon>
    </lineage>
</organism>
<keyword evidence="3" id="KW-1185">Reference proteome</keyword>
<feature type="region of interest" description="Disordered" evidence="1">
    <location>
        <begin position="131"/>
        <end position="176"/>
    </location>
</feature>
<proteinExistence type="predicted"/>
<sequence>MSGRANKLGRGERFYGSEGFTSLNASGLLSSRRSKQANGSHLCCSSNSRGVRRPNSRGIRELIRILPVANYCHDSGRTYPGGRRQTGADQFQPKRYSGTTLAGGTRAAGGHVSKARGSRFWTGGRGAGLLLKNVQNERGTYPTKRTEGKRESSSKKKADKGSRTTSKKATGKRNSS</sequence>
<accession>A0ABD1D1Z3</accession>
<dbReference type="AlphaFoldDB" id="A0ABD1D1Z3"/>